<accession>A5DAW3</accession>
<dbReference type="AlphaFoldDB" id="A5DAW3"/>
<evidence type="ECO:0000313" key="3">
    <source>
        <dbReference type="Proteomes" id="UP000001997"/>
    </source>
</evidence>
<dbReference type="OMA" id="LEDPLGC"/>
<dbReference type="HOGENOM" id="CLU_008321_1_1_1"/>
<dbReference type="VEuPathDB" id="FungiDB:PGUG_00418"/>
<dbReference type="Pfam" id="PF04910">
    <property type="entry name" value="Tcf25"/>
    <property type="match status" value="1"/>
</dbReference>
<dbReference type="OrthoDB" id="205993at2759"/>
<feature type="compositionally biased region" description="Basic residues" evidence="1">
    <location>
        <begin position="1"/>
        <end position="10"/>
    </location>
</feature>
<dbReference type="Proteomes" id="UP000001997">
    <property type="component" value="Unassembled WGS sequence"/>
</dbReference>
<organism evidence="2 3">
    <name type="scientific">Meyerozyma guilliermondii (strain ATCC 6260 / CBS 566 / DSM 6381 / JCM 1539 / NBRC 10279 / NRRL Y-324)</name>
    <name type="common">Yeast</name>
    <name type="synonym">Candida guilliermondii</name>
    <dbReference type="NCBI Taxonomy" id="294746"/>
    <lineage>
        <taxon>Eukaryota</taxon>
        <taxon>Fungi</taxon>
        <taxon>Dikarya</taxon>
        <taxon>Ascomycota</taxon>
        <taxon>Saccharomycotina</taxon>
        <taxon>Pichiomycetes</taxon>
        <taxon>Debaryomycetaceae</taxon>
        <taxon>Meyerozyma</taxon>
    </lineage>
</organism>
<dbReference type="PANTHER" id="PTHR22684:SF0">
    <property type="entry name" value="RIBOSOME QUALITY CONTROL COMPLEX SUBUNIT TCF25"/>
    <property type="match status" value="1"/>
</dbReference>
<evidence type="ECO:0008006" key="4">
    <source>
        <dbReference type="Google" id="ProtNLM"/>
    </source>
</evidence>
<gene>
    <name evidence="2" type="ORF">PGUG_00418</name>
</gene>
<dbReference type="InterPro" id="IPR006994">
    <property type="entry name" value="TCF25/Rqc1"/>
</dbReference>
<protein>
    <recommendedName>
        <fullName evidence="4">Ribosome quality control complex subunit 1</fullName>
    </recommendedName>
</protein>
<dbReference type="PANTHER" id="PTHR22684">
    <property type="entry name" value="NULP1-RELATED"/>
    <property type="match status" value="1"/>
</dbReference>
<evidence type="ECO:0000256" key="1">
    <source>
        <dbReference type="SAM" id="MobiDB-lite"/>
    </source>
</evidence>
<dbReference type="GO" id="GO:0072344">
    <property type="term" value="P:rescue of stalled ribosome"/>
    <property type="evidence" value="ECO:0007669"/>
    <property type="project" value="EnsemblFungi"/>
</dbReference>
<sequence>MSSRALRRLQKQKEETELDVSSSDTEEQPKKAFNAFSVLGGDDSGSDTENEQIEIDEPPVEKKPVKTNKKSKKKKKKGKKKEEVKEEVTEPEDFNGVSDDHLSDAFEDIIEPEQYDDGDPDNEFGDDETLRDDDANFLNLTTKKLKASLPLLSVKTSKALDPDHELKNLFGNLSQETIDDANSTSSLAISPEVLAQFKKLASLTRGWGGKDRRSVPGTTRKLLMTKIRDDWLPTHRKSMTMKESEEDEIIEFSLYKDDIGIAPQDFKKKVDRERKMGIKYFKFEKATTSQDKAADSQFIASVKVMSDHDALIQQLQRHPYHVETLLQVAMILLRQGGDKATSNALVERCLFIFDRALHPKLHQLLLDGKSELIRLPYERYANRQFYLCLFRYIVALGERNLFSTALNYCKLLLGFSPGEDPVGVRYYIDFYAILSEEYEFLIDFADSYLVTCYDNWNTPGIAFSTALAHLRLGNLEKARSQLKAAFMRHRYTAFRLAEQVQVSDVGVKESEVEANGRDILEAETYMIRSKMMWNDTKSIDFLRNELTALWTQHKPESRGFFSSWMRPSASEARPISTNLLRFSILSGEGSLMSKIPSEVWEGETFEYDLFPPQAPESSKVVDYLEDYVHNLSEQLLAQLNIEDALSDID</sequence>
<reference evidence="2 3" key="1">
    <citation type="journal article" date="2009" name="Nature">
        <title>Evolution of pathogenicity and sexual reproduction in eight Candida genomes.</title>
        <authorList>
            <person name="Butler G."/>
            <person name="Rasmussen M.D."/>
            <person name="Lin M.F."/>
            <person name="Santos M.A."/>
            <person name="Sakthikumar S."/>
            <person name="Munro C.A."/>
            <person name="Rheinbay E."/>
            <person name="Grabherr M."/>
            <person name="Forche A."/>
            <person name="Reedy J.L."/>
            <person name="Agrafioti I."/>
            <person name="Arnaud M.B."/>
            <person name="Bates S."/>
            <person name="Brown A.J."/>
            <person name="Brunke S."/>
            <person name="Costanzo M.C."/>
            <person name="Fitzpatrick D.A."/>
            <person name="de Groot P.W."/>
            <person name="Harris D."/>
            <person name="Hoyer L.L."/>
            <person name="Hube B."/>
            <person name="Klis F.M."/>
            <person name="Kodira C."/>
            <person name="Lennard N."/>
            <person name="Logue M.E."/>
            <person name="Martin R."/>
            <person name="Neiman A.M."/>
            <person name="Nikolaou E."/>
            <person name="Quail M.A."/>
            <person name="Quinn J."/>
            <person name="Santos M.C."/>
            <person name="Schmitzberger F.F."/>
            <person name="Sherlock G."/>
            <person name="Shah P."/>
            <person name="Silverstein K.A."/>
            <person name="Skrzypek M.S."/>
            <person name="Soll D."/>
            <person name="Staggs R."/>
            <person name="Stansfield I."/>
            <person name="Stumpf M.P."/>
            <person name="Sudbery P.E."/>
            <person name="Srikantha T."/>
            <person name="Zeng Q."/>
            <person name="Berman J."/>
            <person name="Berriman M."/>
            <person name="Heitman J."/>
            <person name="Gow N.A."/>
            <person name="Lorenz M.C."/>
            <person name="Birren B.W."/>
            <person name="Kellis M."/>
            <person name="Cuomo C.A."/>
        </authorList>
    </citation>
    <scope>NUCLEOTIDE SEQUENCE [LARGE SCALE GENOMIC DNA]</scope>
    <source>
        <strain evidence="3">ATCC 6260 / CBS 566 / DSM 6381 / JCM 1539 / NBRC 10279 / NRRL Y-324</strain>
    </source>
</reference>
<feature type="region of interest" description="Disordered" evidence="1">
    <location>
        <begin position="1"/>
        <end position="100"/>
    </location>
</feature>
<dbReference type="EMBL" id="CH408155">
    <property type="protein sequence ID" value="EDK36320.2"/>
    <property type="molecule type" value="Genomic_DNA"/>
</dbReference>
<evidence type="ECO:0000313" key="2">
    <source>
        <dbReference type="EMBL" id="EDK36320.2"/>
    </source>
</evidence>
<dbReference type="GO" id="GO:1990112">
    <property type="term" value="C:RQC complex"/>
    <property type="evidence" value="ECO:0007669"/>
    <property type="project" value="EnsemblFungi"/>
</dbReference>
<dbReference type="GO" id="GO:0030674">
    <property type="term" value="F:protein-macromolecule adaptor activity"/>
    <property type="evidence" value="ECO:0007669"/>
    <property type="project" value="EnsemblFungi"/>
</dbReference>
<dbReference type="GO" id="GO:1990116">
    <property type="term" value="P:ribosome-associated ubiquitin-dependent protein catabolic process"/>
    <property type="evidence" value="ECO:0007669"/>
    <property type="project" value="EnsemblFungi"/>
</dbReference>
<dbReference type="KEGG" id="pgu:PGUG_00418"/>
<dbReference type="RefSeq" id="XP_001487041.2">
    <property type="nucleotide sequence ID" value="XM_001486991.1"/>
</dbReference>
<name>A5DAW3_PICGU</name>
<feature type="compositionally biased region" description="Basic residues" evidence="1">
    <location>
        <begin position="65"/>
        <end position="79"/>
    </location>
</feature>
<dbReference type="eggNOG" id="KOG2422">
    <property type="taxonomic scope" value="Eukaryota"/>
</dbReference>
<feature type="region of interest" description="Disordered" evidence="1">
    <location>
        <begin position="111"/>
        <end position="130"/>
    </location>
</feature>
<dbReference type="FunCoup" id="A5DAW3">
    <property type="interactions" value="60"/>
</dbReference>
<dbReference type="GeneID" id="5128554"/>
<dbReference type="InParanoid" id="A5DAW3"/>
<feature type="compositionally biased region" description="Acidic residues" evidence="1">
    <location>
        <begin position="44"/>
        <end position="58"/>
    </location>
</feature>
<keyword evidence="3" id="KW-1185">Reference proteome</keyword>
<dbReference type="STRING" id="294746.A5DAW3"/>
<proteinExistence type="predicted"/>